<protein>
    <submittedName>
        <fullName evidence="2">Uncharacterized protein</fullName>
    </submittedName>
</protein>
<dbReference type="EMBL" id="JAGKQM010000004">
    <property type="protein sequence ID" value="KAH0928524.1"/>
    <property type="molecule type" value="Genomic_DNA"/>
</dbReference>
<dbReference type="Proteomes" id="UP000824890">
    <property type="component" value="Unassembled WGS sequence"/>
</dbReference>
<evidence type="ECO:0000313" key="3">
    <source>
        <dbReference type="Proteomes" id="UP000824890"/>
    </source>
</evidence>
<name>A0ABQ8DGL7_BRANA</name>
<evidence type="ECO:0000313" key="2">
    <source>
        <dbReference type="EMBL" id="KAH0928524.1"/>
    </source>
</evidence>
<feature type="compositionally biased region" description="Basic residues" evidence="1">
    <location>
        <begin position="46"/>
        <end position="61"/>
    </location>
</feature>
<keyword evidence="3" id="KW-1185">Reference proteome</keyword>
<evidence type="ECO:0000256" key="1">
    <source>
        <dbReference type="SAM" id="MobiDB-lite"/>
    </source>
</evidence>
<proteinExistence type="predicted"/>
<feature type="compositionally biased region" description="Basic and acidic residues" evidence="1">
    <location>
        <begin position="76"/>
        <end position="86"/>
    </location>
</feature>
<organism evidence="2 3">
    <name type="scientific">Brassica napus</name>
    <name type="common">Rape</name>
    <dbReference type="NCBI Taxonomy" id="3708"/>
    <lineage>
        <taxon>Eukaryota</taxon>
        <taxon>Viridiplantae</taxon>
        <taxon>Streptophyta</taxon>
        <taxon>Embryophyta</taxon>
        <taxon>Tracheophyta</taxon>
        <taxon>Spermatophyta</taxon>
        <taxon>Magnoliopsida</taxon>
        <taxon>eudicotyledons</taxon>
        <taxon>Gunneridae</taxon>
        <taxon>Pentapetalae</taxon>
        <taxon>rosids</taxon>
        <taxon>malvids</taxon>
        <taxon>Brassicales</taxon>
        <taxon>Brassicaceae</taxon>
        <taxon>Brassiceae</taxon>
        <taxon>Brassica</taxon>
    </lineage>
</organism>
<gene>
    <name evidence="2" type="ORF">HID58_014251</name>
</gene>
<feature type="region of interest" description="Disordered" evidence="1">
    <location>
        <begin position="33"/>
        <end position="92"/>
    </location>
</feature>
<sequence length="92" mass="10576">MEYSKYPWYKGKGYSEESESDFRGTLSDLPTVFRAGSTEPCSSGTVRKRGPIRRRPPRAQRQRNMLALMADNSVQEEERRDGKQESADPTFI</sequence>
<reference evidence="2 3" key="1">
    <citation type="submission" date="2021-05" db="EMBL/GenBank/DDBJ databases">
        <title>Genome Assembly of Synthetic Allotetraploid Brassica napus Reveals Homoeologous Exchanges between Subgenomes.</title>
        <authorList>
            <person name="Davis J.T."/>
        </authorList>
    </citation>
    <scope>NUCLEOTIDE SEQUENCE [LARGE SCALE GENOMIC DNA]</scope>
    <source>
        <strain evidence="3">cv. Da-Ae</strain>
        <tissue evidence="2">Seedling</tissue>
    </source>
</reference>
<accession>A0ABQ8DGL7</accession>
<comment type="caution">
    <text evidence="2">The sequence shown here is derived from an EMBL/GenBank/DDBJ whole genome shotgun (WGS) entry which is preliminary data.</text>
</comment>